<reference evidence="3" key="1">
    <citation type="submission" date="2020-02" db="EMBL/GenBank/DDBJ databases">
        <authorList>
            <person name="Scholz U."/>
            <person name="Mascher M."/>
            <person name="Fiebig A."/>
        </authorList>
    </citation>
    <scope>NUCLEOTIDE SEQUENCE</scope>
</reference>
<feature type="domain" description="Glutaredoxin" evidence="2">
    <location>
        <begin position="149"/>
        <end position="216"/>
    </location>
</feature>
<dbReference type="PROSITE" id="PS51354">
    <property type="entry name" value="GLUTAREDOXIN_2"/>
    <property type="match status" value="1"/>
</dbReference>
<accession>A0A7I8JXC3</accession>
<evidence type="ECO:0000313" key="3">
    <source>
        <dbReference type="EMBL" id="CAA7388559.1"/>
    </source>
</evidence>
<dbReference type="PANTHER" id="PTHR45669:SF18">
    <property type="entry name" value="GLUTAREDOXIN FAMILY PROTEIN"/>
    <property type="match status" value="1"/>
</dbReference>
<gene>
    <name evidence="3" type="ORF">SI8410_01000768</name>
</gene>
<dbReference type="Gene3D" id="3.40.30.10">
    <property type="entry name" value="Glutaredoxin"/>
    <property type="match status" value="1"/>
</dbReference>
<evidence type="ECO:0000313" key="4">
    <source>
        <dbReference type="Proteomes" id="UP000663760"/>
    </source>
</evidence>
<evidence type="ECO:0000256" key="1">
    <source>
        <dbReference type="SAM" id="MobiDB-lite"/>
    </source>
</evidence>
<dbReference type="PANTHER" id="PTHR45669">
    <property type="entry name" value="GLUTAREDOXIN DOMAIN-CONTAINING CYSTEINE-RICH PROTEIN CG12206-RELATED"/>
    <property type="match status" value="1"/>
</dbReference>
<dbReference type="Pfam" id="PF00462">
    <property type="entry name" value="Glutaredoxin"/>
    <property type="match status" value="1"/>
</dbReference>
<keyword evidence="4" id="KW-1185">Reference proteome</keyword>
<dbReference type="SUPFAM" id="SSF52833">
    <property type="entry name" value="Thioredoxin-like"/>
    <property type="match status" value="1"/>
</dbReference>
<name>A0A7I8JXC3_SPIIN</name>
<dbReference type="AlphaFoldDB" id="A0A7I8JXC3"/>
<protein>
    <recommendedName>
        <fullName evidence="2">Glutaredoxin domain-containing protein</fullName>
    </recommendedName>
</protein>
<dbReference type="Pfam" id="PF23733">
    <property type="entry name" value="GRXCR1-2_C"/>
    <property type="match status" value="1"/>
</dbReference>
<sequence>MRSAASPLASVGGRVVVHHPAVGLGDSHHVVSLTSTTYGYSLLPAHRSSFPPLPHPSPPQEKCILDSPSSSPSAVIDAWELMDGLNEEASPVKKPPPSLVEEDPKRGGSARPLWMHLSEESLLADLHPSVASALRQSPDHSAAACGPKVVFYTTSLRGVRRTYEDCRAVGNILRGLKVAVDERDVSMDLAFRRELQARVGRDLPPPLPQVFVGERLLGGAEEVRQMHEAGELGKLLEGVPRQDPQLVCGACGGVRFLVCGSCSGSRKIFSEEGQLRRCSDCNDNGLVRCPGCC</sequence>
<evidence type="ECO:0000259" key="2">
    <source>
        <dbReference type="Pfam" id="PF00462"/>
    </source>
</evidence>
<organism evidence="3 4">
    <name type="scientific">Spirodela intermedia</name>
    <name type="common">Intermediate duckweed</name>
    <dbReference type="NCBI Taxonomy" id="51605"/>
    <lineage>
        <taxon>Eukaryota</taxon>
        <taxon>Viridiplantae</taxon>
        <taxon>Streptophyta</taxon>
        <taxon>Embryophyta</taxon>
        <taxon>Tracheophyta</taxon>
        <taxon>Spermatophyta</taxon>
        <taxon>Magnoliopsida</taxon>
        <taxon>Liliopsida</taxon>
        <taxon>Araceae</taxon>
        <taxon>Lemnoideae</taxon>
        <taxon>Spirodela</taxon>
    </lineage>
</organism>
<dbReference type="Proteomes" id="UP000663760">
    <property type="component" value="Chromosome 1"/>
</dbReference>
<dbReference type="OrthoDB" id="423313at2759"/>
<dbReference type="InterPro" id="IPR036249">
    <property type="entry name" value="Thioredoxin-like_sf"/>
</dbReference>
<dbReference type="InterPro" id="IPR002109">
    <property type="entry name" value="Glutaredoxin"/>
</dbReference>
<feature type="region of interest" description="Disordered" evidence="1">
    <location>
        <begin position="88"/>
        <end position="108"/>
    </location>
</feature>
<dbReference type="CDD" id="cd03031">
    <property type="entry name" value="GRX_GRX_like"/>
    <property type="match status" value="1"/>
</dbReference>
<dbReference type="EMBL" id="LR746264">
    <property type="protein sequence ID" value="CAA7388559.1"/>
    <property type="molecule type" value="Genomic_DNA"/>
</dbReference>
<proteinExistence type="predicted"/>